<protein>
    <submittedName>
        <fullName evidence="1">Iron chaperone</fullName>
    </submittedName>
</protein>
<accession>A0ACC7NUZ3</accession>
<sequence length="130" mass="14747">MSDSQSGYASIDAYIADFPQEIRDKLESMRRTIREAAPEAEEIISYQMPTFYLNGNLVHFAAFKNHIGFYPAPSGIEAFQEELAAYKGAKGSVQFPFKDPLPLELVRRITAFRVEENLAKGKKKRSPKQE</sequence>
<keyword evidence="2" id="KW-1185">Reference proteome</keyword>
<gene>
    <name evidence="1" type="ORF">ACI1P1_04270</name>
</gene>
<reference evidence="1" key="1">
    <citation type="submission" date="2024-12" db="EMBL/GenBank/DDBJ databases">
        <authorList>
            <person name="Wu N."/>
        </authorList>
    </citation>
    <scope>NUCLEOTIDE SEQUENCE</scope>
    <source>
        <strain evidence="1">P15</strain>
    </source>
</reference>
<organism evidence="1 2">
    <name type="scientific">Paenibacillus mesotrionivorans</name>
    <dbReference type="NCBI Taxonomy" id="3160968"/>
    <lineage>
        <taxon>Bacteria</taxon>
        <taxon>Bacillati</taxon>
        <taxon>Bacillota</taxon>
        <taxon>Bacilli</taxon>
        <taxon>Bacillales</taxon>
        <taxon>Paenibacillaceae</taxon>
        <taxon>Paenibacillus</taxon>
    </lineage>
</organism>
<comment type="caution">
    <text evidence="1">The sequence shown here is derived from an EMBL/GenBank/DDBJ whole genome shotgun (WGS) entry which is preliminary data.</text>
</comment>
<dbReference type="Proteomes" id="UP001631969">
    <property type="component" value="Unassembled WGS sequence"/>
</dbReference>
<dbReference type="EMBL" id="JBJURJ010000002">
    <property type="protein sequence ID" value="MFM9327511.1"/>
    <property type="molecule type" value="Genomic_DNA"/>
</dbReference>
<proteinExistence type="predicted"/>
<evidence type="ECO:0000313" key="1">
    <source>
        <dbReference type="EMBL" id="MFM9327511.1"/>
    </source>
</evidence>
<name>A0ACC7NUZ3_9BACL</name>
<evidence type="ECO:0000313" key="2">
    <source>
        <dbReference type="Proteomes" id="UP001631969"/>
    </source>
</evidence>